<comment type="pathway">
    <text evidence="1">Bacterial outer membrane biogenesis; LPS O-antigen biosynthesis.</text>
</comment>
<gene>
    <name evidence="4" type="ORF">I8E28_15785</name>
</gene>
<feature type="domain" description="NAD-dependent epimerase/dehydratase" evidence="3">
    <location>
        <begin position="172"/>
        <end position="279"/>
    </location>
</feature>
<organism evidence="4 5">
    <name type="scientific">Ramlibacter algicola</name>
    <dbReference type="NCBI Taxonomy" id="2795217"/>
    <lineage>
        <taxon>Bacteria</taxon>
        <taxon>Pseudomonadati</taxon>
        <taxon>Pseudomonadota</taxon>
        <taxon>Betaproteobacteria</taxon>
        <taxon>Burkholderiales</taxon>
        <taxon>Comamonadaceae</taxon>
        <taxon>Ramlibacter</taxon>
    </lineage>
</organism>
<dbReference type="PANTHER" id="PTHR43000">
    <property type="entry name" value="DTDP-D-GLUCOSE 4,6-DEHYDRATASE-RELATED"/>
    <property type="match status" value="1"/>
</dbReference>
<dbReference type="RefSeq" id="WP_200789025.1">
    <property type="nucleotide sequence ID" value="NZ_JAEDAO010000001.1"/>
</dbReference>
<dbReference type="AlphaFoldDB" id="A0A934Q4I0"/>
<dbReference type="Proteomes" id="UP000617041">
    <property type="component" value="Unassembled WGS sequence"/>
</dbReference>
<dbReference type="EMBL" id="JAEDAO010000001">
    <property type="protein sequence ID" value="MBK0394062.1"/>
    <property type="molecule type" value="Genomic_DNA"/>
</dbReference>
<dbReference type="InterPro" id="IPR001509">
    <property type="entry name" value="Epimerase_deHydtase"/>
</dbReference>
<evidence type="ECO:0000256" key="1">
    <source>
        <dbReference type="ARBA" id="ARBA00005125"/>
    </source>
</evidence>
<name>A0A934Q4I0_9BURK</name>
<dbReference type="InterPro" id="IPR036291">
    <property type="entry name" value="NAD(P)-bd_dom_sf"/>
</dbReference>
<accession>A0A934Q4I0</accession>
<sequence length="371" mass="40320">MKHVLITGGAGFIGSHVADELLANGYRIRVLDGLDPQVHGEQRKRPDYLAPDVEVQVGDVCDKEAVRKALQGIDAVFHFAAAVGVGQSMYELAHYTRVNNLGTAVLLEQMIQEPGRKLVVASSMSLYGEGLYRNTAGQACEAGERSLEQLKQADWELHAPDGSVLMPVPTPETKPPALASIYALSKYDQERMCLMTGRAYNFPAVALRFFNAYGPRQALSNPYTGVLAIFASRLLNGSAPKIFEDGLQQRDFVSVYDVARGCRLALESQQATGDVFNIGSGRPLTVRDVAGKLAQVMGKQGIEPEIVGKYRVGDIRHCFADISRARRVLGYEPQVTIEDGMAELAAWLEGQAAVDRVSQAAAELARRGLTV</sequence>
<evidence type="ECO:0000313" key="5">
    <source>
        <dbReference type="Proteomes" id="UP000617041"/>
    </source>
</evidence>
<proteinExistence type="inferred from homology"/>
<reference evidence="4" key="1">
    <citation type="submission" date="2020-12" db="EMBL/GenBank/DDBJ databases">
        <title>Ramlibacter sp. nov., isolated from a freshwater alga, Cryptomonas.</title>
        <authorList>
            <person name="Kim H.M."/>
            <person name="Jeon C.O."/>
        </authorList>
    </citation>
    <scope>NUCLEOTIDE SEQUENCE</scope>
    <source>
        <strain evidence="4">CrO1</strain>
    </source>
</reference>
<keyword evidence="5" id="KW-1185">Reference proteome</keyword>
<evidence type="ECO:0000256" key="2">
    <source>
        <dbReference type="ARBA" id="ARBA00007637"/>
    </source>
</evidence>
<protein>
    <submittedName>
        <fullName evidence="4">NAD-dependent epimerase/dehydratase family protein</fullName>
    </submittedName>
</protein>
<dbReference type="SUPFAM" id="SSF51735">
    <property type="entry name" value="NAD(P)-binding Rossmann-fold domains"/>
    <property type="match status" value="1"/>
</dbReference>
<evidence type="ECO:0000259" key="3">
    <source>
        <dbReference type="Pfam" id="PF01370"/>
    </source>
</evidence>
<dbReference type="Pfam" id="PF01370">
    <property type="entry name" value="Epimerase"/>
    <property type="match status" value="2"/>
</dbReference>
<feature type="domain" description="NAD-dependent epimerase/dehydratase" evidence="3">
    <location>
        <begin position="4"/>
        <end position="131"/>
    </location>
</feature>
<comment type="caution">
    <text evidence="4">The sequence shown here is derived from an EMBL/GenBank/DDBJ whole genome shotgun (WGS) entry which is preliminary data.</text>
</comment>
<evidence type="ECO:0000313" key="4">
    <source>
        <dbReference type="EMBL" id="MBK0394062.1"/>
    </source>
</evidence>
<comment type="similarity">
    <text evidence="2">Belongs to the NAD(P)-dependent epimerase/dehydratase family.</text>
</comment>
<dbReference type="PRINTS" id="PR01713">
    <property type="entry name" value="NUCEPIMERASE"/>
</dbReference>
<dbReference type="Gene3D" id="3.40.50.720">
    <property type="entry name" value="NAD(P)-binding Rossmann-like Domain"/>
    <property type="match status" value="1"/>
</dbReference>